<comment type="caution">
    <text evidence="2">The sequence shown here is derived from an EMBL/GenBank/DDBJ whole genome shotgun (WGS) entry which is preliminary data.</text>
</comment>
<organism evidence="2 3">
    <name type="scientific">Actinomadura alba</name>
    <dbReference type="NCBI Taxonomy" id="406431"/>
    <lineage>
        <taxon>Bacteria</taxon>
        <taxon>Bacillati</taxon>
        <taxon>Actinomycetota</taxon>
        <taxon>Actinomycetes</taxon>
        <taxon>Streptosporangiales</taxon>
        <taxon>Thermomonosporaceae</taxon>
        <taxon>Actinomadura</taxon>
    </lineage>
</organism>
<accession>A0ABR7M0H7</accession>
<name>A0ABR7M0H7_9ACTN</name>
<reference evidence="2 3" key="1">
    <citation type="submission" date="2020-06" db="EMBL/GenBank/DDBJ databases">
        <title>Actinomadura xiongansis sp. nov., isolated from soil of Baiyangdian.</title>
        <authorList>
            <person name="Zhang X."/>
        </authorList>
    </citation>
    <scope>NUCLEOTIDE SEQUENCE [LARGE SCALE GENOMIC DNA]</scope>
    <source>
        <strain evidence="2 3">HBUM206468</strain>
    </source>
</reference>
<evidence type="ECO:0000313" key="3">
    <source>
        <dbReference type="Proteomes" id="UP000805614"/>
    </source>
</evidence>
<evidence type="ECO:0000256" key="1">
    <source>
        <dbReference type="SAM" id="MobiDB-lite"/>
    </source>
</evidence>
<protein>
    <submittedName>
        <fullName evidence="2">Uncharacterized protein</fullName>
    </submittedName>
</protein>
<evidence type="ECO:0000313" key="2">
    <source>
        <dbReference type="EMBL" id="MBC6470128.1"/>
    </source>
</evidence>
<proteinExistence type="predicted"/>
<dbReference type="RefSeq" id="WP_187247173.1">
    <property type="nucleotide sequence ID" value="NZ_BAAAOK010000040.1"/>
</dbReference>
<feature type="region of interest" description="Disordered" evidence="1">
    <location>
        <begin position="72"/>
        <end position="94"/>
    </location>
</feature>
<sequence>MFGASVWAWCDAVRLVGSGHTDTAFAELAGQMPAAAHAVLNPDGTAIPSASGLLERFRQALVTRSELKSAAVQQDGSGTLRAPAAPRSGRAQREYEPGEWGAVWVRHGLR</sequence>
<dbReference type="EMBL" id="JABVEC010000036">
    <property type="protein sequence ID" value="MBC6470128.1"/>
    <property type="molecule type" value="Genomic_DNA"/>
</dbReference>
<dbReference type="Proteomes" id="UP000805614">
    <property type="component" value="Unassembled WGS sequence"/>
</dbReference>
<keyword evidence="3" id="KW-1185">Reference proteome</keyword>
<gene>
    <name evidence="2" type="ORF">HKK74_32265</name>
</gene>